<protein>
    <submittedName>
        <fullName evidence="2">Uncharacterized protein</fullName>
    </submittedName>
</protein>
<reference evidence="2 3" key="1">
    <citation type="journal article" date="2004" name="Nat. Biotechnol.">
        <title>Complete genome sequence of the metabolically versatile photosynthetic bacterium Rhodopseudomonas palustris.</title>
        <authorList>
            <person name="Larimer F.W."/>
            <person name="Chain P."/>
            <person name="Hauser L."/>
            <person name="Lamerdin J."/>
            <person name="Malfatti S."/>
            <person name="Do L."/>
            <person name="Land M.L."/>
            <person name="Pelletier D.A."/>
            <person name="Beatty J.T."/>
            <person name="Lang A.S."/>
            <person name="Tabita F.R."/>
            <person name="Gibson J.L."/>
            <person name="Hanson T.E."/>
            <person name="Bobst C."/>
            <person name="Torres J.L."/>
            <person name="Peres C."/>
            <person name="Harrison F.H."/>
            <person name="Gibson J."/>
            <person name="Harwood C.S."/>
        </authorList>
    </citation>
    <scope>NUCLEOTIDE SEQUENCE [LARGE SCALE GENOMIC DNA]</scope>
    <source>
        <strain evidence="3">ATCC BAA-98 / CGA009</strain>
    </source>
</reference>
<dbReference type="EMBL" id="CP116810">
    <property type="protein sequence ID" value="WCL90363.1"/>
    <property type="molecule type" value="Genomic_DNA"/>
</dbReference>
<name>A0AAE9XVQ1_RHOPA</name>
<feature type="chain" id="PRO_5042150900" evidence="1">
    <location>
        <begin position="33"/>
        <end position="115"/>
    </location>
</feature>
<keyword evidence="3" id="KW-1185">Reference proteome</keyword>
<gene>
    <name evidence="2" type="ORF">TX73_001225</name>
</gene>
<dbReference type="AlphaFoldDB" id="A0AAE9XVQ1"/>
<feature type="signal peptide" evidence="1">
    <location>
        <begin position="1"/>
        <end position="32"/>
    </location>
</feature>
<evidence type="ECO:0000313" key="2">
    <source>
        <dbReference type="EMBL" id="WCL90363.1"/>
    </source>
</evidence>
<keyword evidence="1" id="KW-0732">Signal</keyword>
<sequence>MDQLGKGRITITAAALGLGLAFGLPATTSAQAQQTAAANADRAAADRLTDVSSQDRVRRAPRRVPVYPRDEGDDVIPRYNPGPNAVRDCTASYVQEYRPSGTVIVPRMNCFWRRG</sequence>
<proteinExistence type="predicted"/>
<evidence type="ECO:0000256" key="1">
    <source>
        <dbReference type="SAM" id="SignalP"/>
    </source>
</evidence>
<dbReference type="KEGG" id="rpa:TX73_001225"/>
<dbReference type="RefSeq" id="WP_012494000.1">
    <property type="nucleotide sequence ID" value="NZ_CP116810.1"/>
</dbReference>
<dbReference type="Proteomes" id="UP000001426">
    <property type="component" value="Chromosome"/>
</dbReference>
<evidence type="ECO:0000313" key="3">
    <source>
        <dbReference type="Proteomes" id="UP000001426"/>
    </source>
</evidence>
<organism evidence="2 3">
    <name type="scientific">Rhodopseudomonas palustris (strain ATCC BAA-98 / CGA009)</name>
    <dbReference type="NCBI Taxonomy" id="258594"/>
    <lineage>
        <taxon>Bacteria</taxon>
        <taxon>Pseudomonadati</taxon>
        <taxon>Pseudomonadota</taxon>
        <taxon>Alphaproteobacteria</taxon>
        <taxon>Hyphomicrobiales</taxon>
        <taxon>Nitrobacteraceae</taxon>
        <taxon>Rhodopseudomonas</taxon>
    </lineage>
</organism>
<dbReference type="GeneID" id="66891243"/>
<accession>A0AAE9XVQ1</accession>